<name>A0A402AP67_9CHLR</name>
<comment type="caution">
    <text evidence="1">The sequence shown here is derived from an EMBL/GenBank/DDBJ whole genome shotgun (WGS) entry which is preliminary data.</text>
</comment>
<organism evidence="1 2">
    <name type="scientific">Dictyobacter kobayashii</name>
    <dbReference type="NCBI Taxonomy" id="2014872"/>
    <lineage>
        <taxon>Bacteria</taxon>
        <taxon>Bacillati</taxon>
        <taxon>Chloroflexota</taxon>
        <taxon>Ktedonobacteria</taxon>
        <taxon>Ktedonobacterales</taxon>
        <taxon>Dictyobacteraceae</taxon>
        <taxon>Dictyobacter</taxon>
    </lineage>
</organism>
<dbReference type="Proteomes" id="UP000287188">
    <property type="component" value="Unassembled WGS sequence"/>
</dbReference>
<reference evidence="2" key="1">
    <citation type="submission" date="2018-12" db="EMBL/GenBank/DDBJ databases">
        <title>Tengunoibacter tsumagoiensis gen. nov., sp. nov., Dictyobacter kobayashii sp. nov., D. alpinus sp. nov., and D. joshuensis sp. nov. and description of Dictyobacteraceae fam. nov. within the order Ktedonobacterales isolated from Tengu-no-mugimeshi.</title>
        <authorList>
            <person name="Wang C.M."/>
            <person name="Zheng Y."/>
            <person name="Sakai Y."/>
            <person name="Toyoda A."/>
            <person name="Minakuchi Y."/>
            <person name="Abe K."/>
            <person name="Yokota A."/>
            <person name="Yabe S."/>
        </authorList>
    </citation>
    <scope>NUCLEOTIDE SEQUENCE [LARGE SCALE GENOMIC DNA]</scope>
    <source>
        <strain evidence="2">Uno11</strain>
    </source>
</reference>
<dbReference type="AlphaFoldDB" id="A0A402AP67"/>
<evidence type="ECO:0000313" key="1">
    <source>
        <dbReference type="EMBL" id="GCE20825.1"/>
    </source>
</evidence>
<keyword evidence="2" id="KW-1185">Reference proteome</keyword>
<dbReference type="EMBL" id="BIFS01000001">
    <property type="protein sequence ID" value="GCE20825.1"/>
    <property type="molecule type" value="Genomic_DNA"/>
</dbReference>
<proteinExistence type="predicted"/>
<gene>
    <name evidence="1" type="ORF">KDK_46250</name>
</gene>
<protein>
    <submittedName>
        <fullName evidence="1">Uncharacterized protein</fullName>
    </submittedName>
</protein>
<accession>A0A402AP67</accession>
<sequence length="59" mass="7063">MVSTLFDETRRLFADDWWPYGIAANHKSIDAFLRYHFEQGLSKRRLTCEDIFVPELREA</sequence>
<evidence type="ECO:0000313" key="2">
    <source>
        <dbReference type="Proteomes" id="UP000287188"/>
    </source>
</evidence>